<evidence type="ECO:0000259" key="1">
    <source>
        <dbReference type="Pfam" id="PF00534"/>
    </source>
</evidence>
<dbReference type="EC" id="2.4.1.284" evidence="3"/>
<keyword evidence="3" id="KW-0328">Glycosyltransferase</keyword>
<protein>
    <submittedName>
        <fullName evidence="3">2-deoxystreptamine glucosyltransferase</fullName>
        <ecNumber evidence="3">2.4.1.284</ecNumber>
    </submittedName>
</protein>
<sequence>MCGCFSIAPSHFDSHSTDSQIPPPYKIHVALLVVRYDVGGMERYVAKVANGLDREFFHVSLICLDRVGNAKSWISKTDVEIVELGIRSGNSWRAVKAIAGALKRLEPDIVHSHNWGTLLETYLAVKRYGKAVHVHGERGSVLGSDRCSPIKRRMRAMVMRWICRRITVTTNSHCVAKKVCSIVGIDSSAVHIIPNGLERKFPPQELARFREEVRLQFGMSEGSYVIGIVARLSRVKNLGLVIHAFNELPEEMQRATHLLMVGDGPCRSELETLVEQLDLRDRVHFAGHQSNTWRFMAAMDVFVNCSDSEGMSQSMLEAMAAGLPIIATDVGDAARTLLTPNPGGIVIAPNDCCSLTDALVKMSTTEVRRAYAAAALACQGERYGLDTMIRGYEKLYHELASSSLKS</sequence>
<evidence type="ECO:0000313" key="3">
    <source>
        <dbReference type="EMBL" id="TWT81163.1"/>
    </source>
</evidence>
<dbReference type="Pfam" id="PF13439">
    <property type="entry name" value="Glyco_transf_4"/>
    <property type="match status" value="1"/>
</dbReference>
<dbReference type="OrthoDB" id="232381at2"/>
<evidence type="ECO:0000313" key="4">
    <source>
        <dbReference type="Proteomes" id="UP000315010"/>
    </source>
</evidence>
<name>A0A5C5Z3P2_9BACT</name>
<dbReference type="GO" id="GO:0102318">
    <property type="term" value="F:2-deoxystreptamine glucosyltransferase activity"/>
    <property type="evidence" value="ECO:0007669"/>
    <property type="project" value="UniProtKB-EC"/>
</dbReference>
<dbReference type="InterPro" id="IPR028098">
    <property type="entry name" value="Glyco_trans_4-like_N"/>
</dbReference>
<feature type="domain" description="Glycosyl transferase family 1" evidence="1">
    <location>
        <begin position="210"/>
        <end position="366"/>
    </location>
</feature>
<dbReference type="Proteomes" id="UP000315010">
    <property type="component" value="Unassembled WGS sequence"/>
</dbReference>
<dbReference type="Gene3D" id="3.40.50.2000">
    <property type="entry name" value="Glycogen Phosphorylase B"/>
    <property type="match status" value="2"/>
</dbReference>
<dbReference type="RefSeq" id="WP_146396886.1">
    <property type="nucleotide sequence ID" value="NZ_SJPJ01000001.1"/>
</dbReference>
<dbReference type="SUPFAM" id="SSF53756">
    <property type="entry name" value="UDP-Glycosyltransferase/glycogen phosphorylase"/>
    <property type="match status" value="1"/>
</dbReference>
<feature type="domain" description="Glycosyltransferase subfamily 4-like N-terminal" evidence="2">
    <location>
        <begin position="38"/>
        <end position="197"/>
    </location>
</feature>
<keyword evidence="3" id="KW-0808">Transferase</keyword>
<dbReference type="InterPro" id="IPR050194">
    <property type="entry name" value="Glycosyltransferase_grp1"/>
</dbReference>
<reference evidence="3 4" key="1">
    <citation type="submission" date="2019-02" db="EMBL/GenBank/DDBJ databases">
        <title>Deep-cultivation of Planctomycetes and their phenomic and genomic characterization uncovers novel biology.</title>
        <authorList>
            <person name="Wiegand S."/>
            <person name="Jogler M."/>
            <person name="Boedeker C."/>
            <person name="Pinto D."/>
            <person name="Vollmers J."/>
            <person name="Rivas-Marin E."/>
            <person name="Kohn T."/>
            <person name="Peeters S.H."/>
            <person name="Heuer A."/>
            <person name="Rast P."/>
            <person name="Oberbeckmann S."/>
            <person name="Bunk B."/>
            <person name="Jeske O."/>
            <person name="Meyerdierks A."/>
            <person name="Storesund J.E."/>
            <person name="Kallscheuer N."/>
            <person name="Luecker S."/>
            <person name="Lage O.M."/>
            <person name="Pohl T."/>
            <person name="Merkel B.J."/>
            <person name="Hornburger P."/>
            <person name="Mueller R.-W."/>
            <person name="Bruemmer F."/>
            <person name="Labrenz M."/>
            <person name="Spormann A.M."/>
            <person name="Op Den Camp H."/>
            <person name="Overmann J."/>
            <person name="Amann R."/>
            <person name="Jetten M.S.M."/>
            <person name="Mascher T."/>
            <person name="Medema M.H."/>
            <person name="Devos D.P."/>
            <person name="Kaster A.-K."/>
            <person name="Ovreas L."/>
            <person name="Rohde M."/>
            <person name="Galperin M.Y."/>
            <person name="Jogler C."/>
        </authorList>
    </citation>
    <scope>NUCLEOTIDE SEQUENCE [LARGE SCALE GENOMIC DNA]</scope>
    <source>
        <strain evidence="3 4">CA13</strain>
    </source>
</reference>
<keyword evidence="4" id="KW-1185">Reference proteome</keyword>
<evidence type="ECO:0000259" key="2">
    <source>
        <dbReference type="Pfam" id="PF13439"/>
    </source>
</evidence>
<dbReference type="PANTHER" id="PTHR45947:SF3">
    <property type="entry name" value="SULFOQUINOVOSYL TRANSFERASE SQD2"/>
    <property type="match status" value="1"/>
</dbReference>
<comment type="caution">
    <text evidence="3">The sequence shown here is derived from an EMBL/GenBank/DDBJ whole genome shotgun (WGS) entry which is preliminary data.</text>
</comment>
<accession>A0A5C5Z3P2</accession>
<dbReference type="PANTHER" id="PTHR45947">
    <property type="entry name" value="SULFOQUINOVOSYL TRANSFERASE SQD2"/>
    <property type="match status" value="1"/>
</dbReference>
<dbReference type="AlphaFoldDB" id="A0A5C5Z3P2"/>
<organism evidence="3 4">
    <name type="scientific">Novipirellula herctigrandis</name>
    <dbReference type="NCBI Taxonomy" id="2527986"/>
    <lineage>
        <taxon>Bacteria</taxon>
        <taxon>Pseudomonadati</taxon>
        <taxon>Planctomycetota</taxon>
        <taxon>Planctomycetia</taxon>
        <taxon>Pirellulales</taxon>
        <taxon>Pirellulaceae</taxon>
        <taxon>Novipirellula</taxon>
    </lineage>
</organism>
<dbReference type="InterPro" id="IPR001296">
    <property type="entry name" value="Glyco_trans_1"/>
</dbReference>
<proteinExistence type="predicted"/>
<dbReference type="EMBL" id="SJPJ01000001">
    <property type="protein sequence ID" value="TWT81163.1"/>
    <property type="molecule type" value="Genomic_DNA"/>
</dbReference>
<dbReference type="Pfam" id="PF00534">
    <property type="entry name" value="Glycos_transf_1"/>
    <property type="match status" value="1"/>
</dbReference>
<gene>
    <name evidence="3" type="primary">kanF_1</name>
    <name evidence="3" type="ORF">CA13_26110</name>
</gene>